<gene>
    <name evidence="11" type="ORF">Goshw_021654</name>
</gene>
<evidence type="ECO:0000256" key="5">
    <source>
        <dbReference type="ARBA" id="ARBA00022692"/>
    </source>
</evidence>
<dbReference type="AlphaFoldDB" id="A0A7J9KTM1"/>
<evidence type="ECO:0000313" key="11">
    <source>
        <dbReference type="EMBL" id="MBA0849855.1"/>
    </source>
</evidence>
<dbReference type="GO" id="GO:0005886">
    <property type="term" value="C:plasma membrane"/>
    <property type="evidence" value="ECO:0007669"/>
    <property type="project" value="UniProtKB-SubCell"/>
</dbReference>
<comment type="subcellular location">
    <subcellularLocation>
        <location evidence="1">Cell membrane</location>
        <topology evidence="1">Single-pass type I membrane protein</topology>
    </subcellularLocation>
</comment>
<accession>A0A7J9KTM1</accession>
<comment type="similarity">
    <text evidence="2">Belongs to the RLP family.</text>
</comment>
<sequence length="101" mass="11257">MNKLHGTIPSTFAKGCALKNLNLNSNHLEGPLAPSITICKDLQVLDVGNNMINDSFPYWIEALSELQVLVLRSSKFHGYIKNFKGMINIFDDGQGVRYMGE</sequence>
<keyword evidence="10" id="KW-0325">Glycoprotein</keyword>
<evidence type="ECO:0000256" key="10">
    <source>
        <dbReference type="ARBA" id="ARBA00023180"/>
    </source>
</evidence>
<comment type="caution">
    <text evidence="11">The sequence shown here is derived from an EMBL/GenBank/DDBJ whole genome shotgun (WGS) entry which is preliminary data.</text>
</comment>
<dbReference type="SUPFAM" id="SSF52058">
    <property type="entry name" value="L domain-like"/>
    <property type="match status" value="1"/>
</dbReference>
<dbReference type="InterPro" id="IPR032675">
    <property type="entry name" value="LRR_dom_sf"/>
</dbReference>
<evidence type="ECO:0000256" key="1">
    <source>
        <dbReference type="ARBA" id="ARBA00004251"/>
    </source>
</evidence>
<dbReference type="Gene3D" id="3.80.10.10">
    <property type="entry name" value="Ribonuclease Inhibitor"/>
    <property type="match status" value="1"/>
</dbReference>
<evidence type="ECO:0000256" key="8">
    <source>
        <dbReference type="ARBA" id="ARBA00023136"/>
    </source>
</evidence>
<evidence type="ECO:0000313" key="12">
    <source>
        <dbReference type="Proteomes" id="UP000593576"/>
    </source>
</evidence>
<dbReference type="InterPro" id="IPR001611">
    <property type="entry name" value="Leu-rich_rpt"/>
</dbReference>
<dbReference type="EMBL" id="JABFAF010000002">
    <property type="protein sequence ID" value="MBA0849855.1"/>
    <property type="molecule type" value="Genomic_DNA"/>
</dbReference>
<keyword evidence="12" id="KW-1185">Reference proteome</keyword>
<evidence type="ECO:0000256" key="4">
    <source>
        <dbReference type="ARBA" id="ARBA00022614"/>
    </source>
</evidence>
<keyword evidence="5" id="KW-0812">Transmembrane</keyword>
<keyword evidence="3" id="KW-1003">Cell membrane</keyword>
<dbReference type="PANTHER" id="PTHR27004:SF203">
    <property type="entry name" value="LEUCINE-RICH REPEAT-CONTAINING N-TERMINAL PLANT-TYPE DOMAIN-CONTAINING PROTEIN"/>
    <property type="match status" value="1"/>
</dbReference>
<organism evidence="11 12">
    <name type="scientific">Gossypium schwendimanii</name>
    <name type="common">Cotton</name>
    <dbReference type="NCBI Taxonomy" id="34291"/>
    <lineage>
        <taxon>Eukaryota</taxon>
        <taxon>Viridiplantae</taxon>
        <taxon>Streptophyta</taxon>
        <taxon>Embryophyta</taxon>
        <taxon>Tracheophyta</taxon>
        <taxon>Spermatophyta</taxon>
        <taxon>Magnoliopsida</taxon>
        <taxon>eudicotyledons</taxon>
        <taxon>Gunneridae</taxon>
        <taxon>Pentapetalae</taxon>
        <taxon>rosids</taxon>
        <taxon>malvids</taxon>
        <taxon>Malvales</taxon>
        <taxon>Malvaceae</taxon>
        <taxon>Malvoideae</taxon>
        <taxon>Gossypium</taxon>
    </lineage>
</organism>
<dbReference type="Proteomes" id="UP000593576">
    <property type="component" value="Unassembled WGS sequence"/>
</dbReference>
<evidence type="ECO:0000256" key="3">
    <source>
        <dbReference type="ARBA" id="ARBA00022475"/>
    </source>
</evidence>
<keyword evidence="9" id="KW-0675">Receptor</keyword>
<keyword evidence="7" id="KW-1133">Transmembrane helix</keyword>
<keyword evidence="6" id="KW-0677">Repeat</keyword>
<name>A0A7J9KTM1_GOSSC</name>
<dbReference type="Pfam" id="PF00560">
    <property type="entry name" value="LRR_1"/>
    <property type="match status" value="2"/>
</dbReference>
<reference evidence="11 12" key="1">
    <citation type="journal article" date="2019" name="Genome Biol. Evol.">
        <title>Insights into the evolution of the New World diploid cottons (Gossypium, subgenus Houzingenia) based on genome sequencing.</title>
        <authorList>
            <person name="Grover C.E."/>
            <person name="Arick M.A. 2nd"/>
            <person name="Thrash A."/>
            <person name="Conover J.L."/>
            <person name="Sanders W.S."/>
            <person name="Peterson D.G."/>
            <person name="Frelichowski J.E."/>
            <person name="Scheffler J.A."/>
            <person name="Scheffler B.E."/>
            <person name="Wendel J.F."/>
        </authorList>
    </citation>
    <scope>NUCLEOTIDE SEQUENCE [LARGE SCALE GENOMIC DNA]</scope>
    <source>
        <strain evidence="11">1</strain>
        <tissue evidence="11">Leaf</tissue>
    </source>
</reference>
<keyword evidence="4" id="KW-0433">Leucine-rich repeat</keyword>
<evidence type="ECO:0000256" key="6">
    <source>
        <dbReference type="ARBA" id="ARBA00022737"/>
    </source>
</evidence>
<protein>
    <submittedName>
        <fullName evidence="11">Uncharacterized protein</fullName>
    </submittedName>
</protein>
<proteinExistence type="inferred from homology"/>
<dbReference type="OrthoDB" id="992853at2759"/>
<evidence type="ECO:0000256" key="7">
    <source>
        <dbReference type="ARBA" id="ARBA00022989"/>
    </source>
</evidence>
<evidence type="ECO:0000256" key="9">
    <source>
        <dbReference type="ARBA" id="ARBA00023170"/>
    </source>
</evidence>
<evidence type="ECO:0000256" key="2">
    <source>
        <dbReference type="ARBA" id="ARBA00009592"/>
    </source>
</evidence>
<keyword evidence="8" id="KW-0472">Membrane</keyword>
<dbReference type="PANTHER" id="PTHR27004">
    <property type="entry name" value="RECEPTOR-LIKE PROTEIN 12 ISOFORM X1"/>
    <property type="match status" value="1"/>
</dbReference>